<dbReference type="AlphaFoldDB" id="A0A4D4L913"/>
<dbReference type="Proteomes" id="UP000301309">
    <property type="component" value="Unassembled WGS sequence"/>
</dbReference>
<name>A0A4D4L913_STRVO</name>
<evidence type="ECO:0000313" key="2">
    <source>
        <dbReference type="Proteomes" id="UP000301309"/>
    </source>
</evidence>
<comment type="caution">
    <text evidence="1">The sequence shown here is derived from an EMBL/GenBank/DDBJ whole genome shotgun (WGS) entry which is preliminary data.</text>
</comment>
<reference evidence="1 2" key="1">
    <citation type="journal article" date="2020" name="Int. J. Syst. Evol. Microbiol.">
        <title>Reclassification of Streptomyces castelarensis and Streptomyces sporoclivatus as later heterotypic synonyms of Streptomyces antimycoticus.</title>
        <authorList>
            <person name="Komaki H."/>
            <person name="Tamura T."/>
        </authorList>
    </citation>
    <scope>NUCLEOTIDE SEQUENCE [LARGE SCALE GENOMIC DNA]</scope>
    <source>
        <strain evidence="1 2">NBRC 13459</strain>
    </source>
</reference>
<protein>
    <submittedName>
        <fullName evidence="1">Uncharacterized protein</fullName>
    </submittedName>
</protein>
<keyword evidence="2" id="KW-1185">Reference proteome</keyword>
<evidence type="ECO:0000313" key="1">
    <source>
        <dbReference type="EMBL" id="GDY54489.1"/>
    </source>
</evidence>
<proteinExistence type="predicted"/>
<organism evidence="1 2">
    <name type="scientific">Streptomyces violaceusniger</name>
    <dbReference type="NCBI Taxonomy" id="68280"/>
    <lineage>
        <taxon>Bacteria</taxon>
        <taxon>Bacillati</taxon>
        <taxon>Actinomycetota</taxon>
        <taxon>Actinomycetes</taxon>
        <taxon>Kitasatosporales</taxon>
        <taxon>Streptomycetaceae</taxon>
        <taxon>Streptomyces</taxon>
        <taxon>Streptomyces violaceusniger group</taxon>
    </lineage>
</organism>
<dbReference type="EMBL" id="BJHW01000001">
    <property type="protein sequence ID" value="GDY54489.1"/>
    <property type="molecule type" value="Genomic_DNA"/>
</dbReference>
<gene>
    <name evidence="1" type="ORF">SVIO_051120</name>
</gene>
<accession>A0A4D4L913</accession>
<sequence length="103" mass="10875">MRQSVDKRGETVVELGECGRFAACQALLHPAVPAGRCVIRHAAPNPELSGRSSRHYAHVHIECNAGGSHNTRPSGKVRANEAAHGIGTVTLRGIGETKRFGAA</sequence>